<evidence type="ECO:0000256" key="1">
    <source>
        <dbReference type="SAM" id="MobiDB-lite"/>
    </source>
</evidence>
<dbReference type="Pfam" id="PF13837">
    <property type="entry name" value="Myb_DNA-bind_4"/>
    <property type="match status" value="1"/>
</dbReference>
<reference evidence="3" key="1">
    <citation type="submission" date="2021-05" db="EMBL/GenBank/DDBJ databases">
        <authorList>
            <person name="Alioto T."/>
            <person name="Alioto T."/>
            <person name="Gomez Garrido J."/>
        </authorList>
    </citation>
    <scope>NUCLEOTIDE SEQUENCE</scope>
</reference>
<proteinExistence type="predicted"/>
<dbReference type="AlphaFoldDB" id="A0A8D8NZW5"/>
<protein>
    <submittedName>
        <fullName evidence="3">(northern house mosquito) hypothetical protein</fullName>
    </submittedName>
</protein>
<feature type="region of interest" description="Disordered" evidence="1">
    <location>
        <begin position="219"/>
        <end position="252"/>
    </location>
</feature>
<evidence type="ECO:0000259" key="2">
    <source>
        <dbReference type="Pfam" id="PF13837"/>
    </source>
</evidence>
<feature type="region of interest" description="Disordered" evidence="1">
    <location>
        <begin position="70"/>
        <end position="104"/>
    </location>
</feature>
<dbReference type="EMBL" id="HBUE01204161">
    <property type="protein sequence ID" value="CAG6531161.1"/>
    <property type="molecule type" value="Transcribed_RNA"/>
</dbReference>
<dbReference type="EMBL" id="HBUE01133566">
    <property type="protein sequence ID" value="CAG6497650.1"/>
    <property type="molecule type" value="Transcribed_RNA"/>
</dbReference>
<name>A0A8D8NZW5_CULPI</name>
<dbReference type="PANTHER" id="PTHR47595">
    <property type="entry name" value="HEAT SHOCK 70 KDA PROTEIN 14"/>
    <property type="match status" value="1"/>
</dbReference>
<dbReference type="Gene3D" id="1.10.10.60">
    <property type="entry name" value="Homeodomain-like"/>
    <property type="match status" value="1"/>
</dbReference>
<dbReference type="InterPro" id="IPR044822">
    <property type="entry name" value="Myb_DNA-bind_4"/>
</dbReference>
<sequence length="300" mass="33857">MDPLVTICPDNWTQIVEDPALLQEFMNSGITFTSTNNSRIIDYNPEELIDDESATTSSITIDSSLDEQNDHLAVSSQSALSTESAGTDSEFGGPNALTSSPEEATWTDQSVKLLISLIEEALPHVGKTAKFKSKAKMYEHVRKEMAHNGYNFTTKRITNKYFSLERAYKATKDHNKKTGRDKKSCPYQEELNTILQHRPSVNPVHVLGTSGTICVQDLFGNKENSSGDDDDSKESESEQNHPTKKRRTRQPNVVSELRHLRSANEVFHDRVTEIIENSEKKKIEIMTERNNLLKQLIDKL</sequence>
<dbReference type="PANTHER" id="PTHR47595:SF1">
    <property type="entry name" value="MYB_SANT-LIKE DNA-BINDING DOMAIN-CONTAINING PROTEIN"/>
    <property type="match status" value="1"/>
</dbReference>
<feature type="domain" description="Myb/SANT-like DNA-binding" evidence="2">
    <location>
        <begin position="105"/>
        <end position="193"/>
    </location>
</feature>
<evidence type="ECO:0000313" key="3">
    <source>
        <dbReference type="EMBL" id="CAG6583013.1"/>
    </source>
</evidence>
<feature type="compositionally biased region" description="Polar residues" evidence="1">
    <location>
        <begin position="74"/>
        <end position="87"/>
    </location>
</feature>
<dbReference type="EMBL" id="HBUE01310410">
    <property type="protein sequence ID" value="CAG6583013.1"/>
    <property type="molecule type" value="Transcribed_RNA"/>
</dbReference>
<accession>A0A8D8NZW5</accession>
<organism evidence="3">
    <name type="scientific">Culex pipiens</name>
    <name type="common">House mosquito</name>
    <dbReference type="NCBI Taxonomy" id="7175"/>
    <lineage>
        <taxon>Eukaryota</taxon>
        <taxon>Metazoa</taxon>
        <taxon>Ecdysozoa</taxon>
        <taxon>Arthropoda</taxon>
        <taxon>Hexapoda</taxon>
        <taxon>Insecta</taxon>
        <taxon>Pterygota</taxon>
        <taxon>Neoptera</taxon>
        <taxon>Endopterygota</taxon>
        <taxon>Diptera</taxon>
        <taxon>Nematocera</taxon>
        <taxon>Culicoidea</taxon>
        <taxon>Culicidae</taxon>
        <taxon>Culicinae</taxon>
        <taxon>Culicini</taxon>
        <taxon>Culex</taxon>
        <taxon>Culex</taxon>
    </lineage>
</organism>